<gene>
    <name evidence="1" type="ORF">SPM_003805</name>
</gene>
<evidence type="ECO:0000313" key="2">
    <source>
        <dbReference type="Proteomes" id="UP000004057"/>
    </source>
</evidence>
<evidence type="ECO:0008006" key="3">
    <source>
        <dbReference type="Google" id="ProtNLM"/>
    </source>
</evidence>
<dbReference type="PROSITE" id="PS51257">
    <property type="entry name" value="PROKAR_LIPOPROTEIN"/>
    <property type="match status" value="1"/>
</dbReference>
<protein>
    <recommendedName>
        <fullName evidence="3">Lipoprotein</fullName>
    </recommendedName>
</protein>
<reference evidence="1 2" key="1">
    <citation type="journal article" date="2012" name="J. Proteome Res.">
        <title>Application of Spiroplasma melliferum proteogenomic profiling for the discovery of virulence factors and pathogenicity mechanisms in host-associated spiroplasmas.</title>
        <authorList>
            <person name="Alexeev D."/>
            <person name="Kostrjukova E."/>
            <person name="Aliper A."/>
            <person name="Popenko A."/>
            <person name="Bazaleev N."/>
            <person name="Tyakht A."/>
            <person name="Selezneva O."/>
            <person name="Akopian T."/>
            <person name="Prichodko E."/>
            <person name="Kondratov I."/>
            <person name="Chukin M."/>
            <person name="Demina I."/>
            <person name="Galyamina M."/>
            <person name="Kamashev D."/>
            <person name="Vanyushkina A."/>
            <person name="Ladygina V."/>
            <person name="Levitskii S."/>
            <person name="Lazarev V."/>
            <person name="Govorun V."/>
        </authorList>
    </citation>
    <scope>NUCLEOTIDE SEQUENCE [LARGE SCALE GENOMIC DNA]</scope>
    <source>
        <strain evidence="1 2">KC3</strain>
    </source>
</reference>
<organism evidence="1 2">
    <name type="scientific">Spiroplasma melliferum KC3</name>
    <dbReference type="NCBI Taxonomy" id="570509"/>
    <lineage>
        <taxon>Bacteria</taxon>
        <taxon>Bacillati</taxon>
        <taxon>Mycoplasmatota</taxon>
        <taxon>Mollicutes</taxon>
        <taxon>Entomoplasmatales</taxon>
        <taxon>Spiroplasmataceae</taxon>
        <taxon>Spiroplasma</taxon>
    </lineage>
</organism>
<sequence>MKRLLTLFSIFVLGFGSSLGVVSCTVRAKHDLEEDELDHNQDLEILNQIKQETKQTLSTWWQAKTMIDIIKNYPDQISLFEELVAEVKTKNNGLLTLTSTTISKYRFLHQLLVGFKAEFNNLN</sequence>
<dbReference type="Proteomes" id="UP000004057">
    <property type="component" value="Unassembled WGS sequence"/>
</dbReference>
<dbReference type="AlphaFoldDB" id="A0AAI9T475"/>
<accession>A0AAI9T475</accession>
<dbReference type="RefSeq" id="WP_040584421.1">
    <property type="nucleotide sequence ID" value="NZ_AGBZ02000001.1"/>
</dbReference>
<name>A0AAI9T475_SPIME</name>
<evidence type="ECO:0000313" key="1">
    <source>
        <dbReference type="EMBL" id="KAI93186.1"/>
    </source>
</evidence>
<comment type="caution">
    <text evidence="1">The sequence shown here is derived from an EMBL/GenBank/DDBJ whole genome shotgun (WGS) entry which is preliminary data.</text>
</comment>
<dbReference type="EMBL" id="AGBZ02000001">
    <property type="protein sequence ID" value="KAI93186.1"/>
    <property type="molecule type" value="Genomic_DNA"/>
</dbReference>
<proteinExistence type="predicted"/>